<keyword evidence="1" id="KW-0812">Transmembrane</keyword>
<dbReference type="InterPro" id="IPR012495">
    <property type="entry name" value="TadE-like_dom"/>
</dbReference>
<name>A0A3N4YJM5_9MICO</name>
<evidence type="ECO:0000259" key="2">
    <source>
        <dbReference type="Pfam" id="PF07811"/>
    </source>
</evidence>
<comment type="caution">
    <text evidence="3">The sequence shown here is derived from an EMBL/GenBank/DDBJ whole genome shotgun (WGS) entry which is preliminary data.</text>
</comment>
<dbReference type="RefSeq" id="WP_123812793.1">
    <property type="nucleotide sequence ID" value="NZ_RKQZ01000001.1"/>
</dbReference>
<feature type="domain" description="TadE-like" evidence="2">
    <location>
        <begin position="24"/>
        <end position="64"/>
    </location>
</feature>
<organism evidence="3 4">
    <name type="scientific">Myceligenerans xiligouense</name>
    <dbReference type="NCBI Taxonomy" id="253184"/>
    <lineage>
        <taxon>Bacteria</taxon>
        <taxon>Bacillati</taxon>
        <taxon>Actinomycetota</taxon>
        <taxon>Actinomycetes</taxon>
        <taxon>Micrococcales</taxon>
        <taxon>Promicromonosporaceae</taxon>
        <taxon>Myceligenerans</taxon>
    </lineage>
</organism>
<feature type="transmembrane region" description="Helical" evidence="1">
    <location>
        <begin position="31"/>
        <end position="53"/>
    </location>
</feature>
<gene>
    <name evidence="3" type="ORF">EDD34_0042</name>
</gene>
<evidence type="ECO:0000313" key="4">
    <source>
        <dbReference type="Proteomes" id="UP000280501"/>
    </source>
</evidence>
<protein>
    <submittedName>
        <fullName evidence="3">TadE-like protein</fullName>
    </submittedName>
</protein>
<keyword evidence="1" id="KW-1133">Transmembrane helix</keyword>
<dbReference type="Pfam" id="PF07811">
    <property type="entry name" value="TadE"/>
    <property type="match status" value="1"/>
</dbReference>
<accession>A0A3N4YJM5</accession>
<evidence type="ECO:0000256" key="1">
    <source>
        <dbReference type="SAM" id="Phobius"/>
    </source>
</evidence>
<evidence type="ECO:0000313" key="3">
    <source>
        <dbReference type="EMBL" id="RPF19494.1"/>
    </source>
</evidence>
<reference evidence="3 4" key="1">
    <citation type="submission" date="2018-11" db="EMBL/GenBank/DDBJ databases">
        <title>Sequencing the genomes of 1000 actinobacteria strains.</title>
        <authorList>
            <person name="Klenk H.-P."/>
        </authorList>
    </citation>
    <scope>NUCLEOTIDE SEQUENCE [LARGE SCALE GENOMIC DNA]</scope>
    <source>
        <strain evidence="3 4">DSM 15700</strain>
    </source>
</reference>
<dbReference type="EMBL" id="RKQZ01000001">
    <property type="protein sequence ID" value="RPF19494.1"/>
    <property type="molecule type" value="Genomic_DNA"/>
</dbReference>
<dbReference type="OrthoDB" id="4220102at2"/>
<dbReference type="Proteomes" id="UP000280501">
    <property type="component" value="Unassembled WGS sequence"/>
</dbReference>
<keyword evidence="1" id="KW-0472">Membrane</keyword>
<dbReference type="AlphaFoldDB" id="A0A3N4YJM5"/>
<sequence>MRERIRRELPFRAPARPDAERERGAASLQTVITYPVVLLLIFGIVQGVIYFHAQNVARSVANGAVQAARLETGTVADGYAEAAVRLDRGRDVFASVDVVVERGEEIATATVVGLAPSLVPGFQGLRVEQTATGPVERFTPAVGP</sequence>
<keyword evidence="4" id="KW-1185">Reference proteome</keyword>
<proteinExistence type="predicted"/>